<dbReference type="CDD" id="cd12797">
    <property type="entry name" value="M23_peptidase"/>
    <property type="match status" value="1"/>
</dbReference>
<feature type="domain" description="M23ase beta-sheet core" evidence="3">
    <location>
        <begin position="432"/>
        <end position="525"/>
    </location>
</feature>
<evidence type="ECO:0000256" key="1">
    <source>
        <dbReference type="SAM" id="MobiDB-lite"/>
    </source>
</evidence>
<gene>
    <name evidence="5" type="ORF">H9813_09540</name>
</gene>
<dbReference type="Gene3D" id="2.70.70.10">
    <property type="entry name" value="Glucose Permease (Domain IIA)"/>
    <property type="match status" value="1"/>
</dbReference>
<feature type="region of interest" description="Disordered" evidence="1">
    <location>
        <begin position="338"/>
        <end position="418"/>
    </location>
</feature>
<keyword evidence="2" id="KW-0812">Transmembrane</keyword>
<evidence type="ECO:0000313" key="6">
    <source>
        <dbReference type="Proteomes" id="UP000824035"/>
    </source>
</evidence>
<organism evidence="5 6">
    <name type="scientific">Candidatus Allofournierella merdipullorum</name>
    <dbReference type="NCBI Taxonomy" id="2838595"/>
    <lineage>
        <taxon>Bacteria</taxon>
        <taxon>Bacillati</taxon>
        <taxon>Bacillota</taxon>
        <taxon>Clostridia</taxon>
        <taxon>Eubacteriales</taxon>
        <taxon>Oscillospiraceae</taxon>
        <taxon>Allofournierella</taxon>
    </lineage>
</organism>
<dbReference type="InterPro" id="IPR052173">
    <property type="entry name" value="Beta-lactam_resp_regulator"/>
</dbReference>
<feature type="compositionally biased region" description="Low complexity" evidence="1">
    <location>
        <begin position="338"/>
        <end position="354"/>
    </location>
</feature>
<feature type="transmembrane region" description="Helical" evidence="2">
    <location>
        <begin position="39"/>
        <end position="63"/>
    </location>
</feature>
<dbReference type="Proteomes" id="UP000824035">
    <property type="component" value="Unassembled WGS sequence"/>
</dbReference>
<comment type="caution">
    <text evidence="5">The sequence shown here is derived from an EMBL/GenBank/DDBJ whole genome shotgun (WGS) entry which is preliminary data.</text>
</comment>
<dbReference type="Pfam" id="PF05569">
    <property type="entry name" value="Peptidase_M56"/>
    <property type="match status" value="1"/>
</dbReference>
<name>A0A9D2E622_9FIRM</name>
<dbReference type="InterPro" id="IPR016047">
    <property type="entry name" value="M23ase_b-sheet_dom"/>
</dbReference>
<feature type="compositionally biased region" description="Low complexity" evidence="1">
    <location>
        <begin position="366"/>
        <end position="379"/>
    </location>
</feature>
<dbReference type="PANTHER" id="PTHR34978">
    <property type="entry name" value="POSSIBLE SENSOR-TRANSDUCER PROTEIN BLAR"/>
    <property type="match status" value="1"/>
</dbReference>
<keyword evidence="2" id="KW-1133">Transmembrane helix</keyword>
<reference evidence="5" key="1">
    <citation type="journal article" date="2021" name="PeerJ">
        <title>Extensive microbial diversity within the chicken gut microbiome revealed by metagenomics and culture.</title>
        <authorList>
            <person name="Gilroy R."/>
            <person name="Ravi A."/>
            <person name="Getino M."/>
            <person name="Pursley I."/>
            <person name="Horton D.L."/>
            <person name="Alikhan N.F."/>
            <person name="Baker D."/>
            <person name="Gharbi K."/>
            <person name="Hall N."/>
            <person name="Watson M."/>
            <person name="Adriaenssens E.M."/>
            <person name="Foster-Nyarko E."/>
            <person name="Jarju S."/>
            <person name="Secka A."/>
            <person name="Antonio M."/>
            <person name="Oren A."/>
            <person name="Chaudhuri R.R."/>
            <person name="La Ragione R."/>
            <person name="Hildebrand F."/>
            <person name="Pallen M.J."/>
        </authorList>
    </citation>
    <scope>NUCLEOTIDE SEQUENCE</scope>
    <source>
        <strain evidence="5">ChiGjej4B4-18154</strain>
    </source>
</reference>
<dbReference type="PROSITE" id="PS51257">
    <property type="entry name" value="PROKAR_LIPOPROTEIN"/>
    <property type="match status" value="1"/>
</dbReference>
<dbReference type="CDD" id="cd07341">
    <property type="entry name" value="M56_BlaR1_MecR1_like"/>
    <property type="match status" value="1"/>
</dbReference>
<evidence type="ECO:0000259" key="3">
    <source>
        <dbReference type="Pfam" id="PF01551"/>
    </source>
</evidence>
<protein>
    <submittedName>
        <fullName evidence="5">Peptidoglycan DD-metalloendopeptidase family protein</fullName>
    </submittedName>
</protein>
<dbReference type="EMBL" id="DXBV01000098">
    <property type="protein sequence ID" value="HIZ31452.1"/>
    <property type="molecule type" value="Genomic_DNA"/>
</dbReference>
<dbReference type="InterPro" id="IPR011055">
    <property type="entry name" value="Dup_hybrid_motif"/>
</dbReference>
<feature type="transmembrane region" description="Helical" evidence="2">
    <location>
        <begin position="6"/>
        <end position="27"/>
    </location>
</feature>
<feature type="transmembrane region" description="Helical" evidence="2">
    <location>
        <begin position="104"/>
        <end position="129"/>
    </location>
</feature>
<evidence type="ECO:0000256" key="2">
    <source>
        <dbReference type="SAM" id="Phobius"/>
    </source>
</evidence>
<dbReference type="Pfam" id="PF01551">
    <property type="entry name" value="Peptidase_M23"/>
    <property type="match status" value="1"/>
</dbReference>
<dbReference type="AlphaFoldDB" id="A0A9D2E622"/>
<keyword evidence="2" id="KW-0472">Membrane</keyword>
<evidence type="ECO:0000259" key="4">
    <source>
        <dbReference type="Pfam" id="PF05569"/>
    </source>
</evidence>
<reference evidence="5" key="2">
    <citation type="submission" date="2021-04" db="EMBL/GenBank/DDBJ databases">
        <authorList>
            <person name="Gilroy R."/>
        </authorList>
    </citation>
    <scope>NUCLEOTIDE SEQUENCE</scope>
    <source>
        <strain evidence="5">ChiGjej4B4-18154</strain>
    </source>
</reference>
<accession>A0A9D2E622</accession>
<dbReference type="PANTHER" id="PTHR34978:SF3">
    <property type="entry name" value="SLR0241 PROTEIN"/>
    <property type="match status" value="1"/>
</dbReference>
<sequence length="533" mass="55396">MSELFYRWVLPLSAAGALAVLACLALSPLLNKQRPAARAWALAAAFPFFLVPVGAVLSLLFAAKPAPVAAPLAPVGQALNTAARTAQSAAPAALPAAAAAAAPAAAPAALVLAALPWIWAAGVVGCTLWQWVRYLRFVRGLARLSVPVEGEREVLWQEVCAQAGVARAPRLRVCPGLAGPVMTGLVRPVLYLPEEMPLTRLELALRHEAAHLSRGDLWTKALLRWCCRLHWFDPLCAFHAARWSRACEYACDAKAADGLDEADRRAYGLLLLDAAQSRPLPAGAAGLGGAQKEMKARLIALLHPAAPGRRLTAGVAAALAAALCLTACASAGLSASDTPVSAPVSSASPQPLASTSSSQEQDAPDSASQTSVAQSASEADSTPPPASQSGAEADSVPPASQSAVPAGDGEQPEGFIWPVPDYTGVSRWKIGQHKGADLMATRGSEVLAMAAGTVSMAQWHYSYGNVVEIDHGNGLSTLYAHLESIDVAEGDVVEQGQKIGTVGSTGNTTGVQCHVEVRQDGTLLDLHDYFPDK</sequence>
<dbReference type="SUPFAM" id="SSF51261">
    <property type="entry name" value="Duplicated hybrid motif"/>
    <property type="match status" value="1"/>
</dbReference>
<proteinExistence type="predicted"/>
<feature type="domain" description="Peptidase M56" evidence="4">
    <location>
        <begin position="11"/>
        <end position="301"/>
    </location>
</feature>
<evidence type="ECO:0000313" key="5">
    <source>
        <dbReference type="EMBL" id="HIZ31452.1"/>
    </source>
</evidence>
<dbReference type="InterPro" id="IPR008756">
    <property type="entry name" value="Peptidase_M56"/>
</dbReference>